<keyword evidence="3" id="KW-1185">Reference proteome</keyword>
<evidence type="ECO:0000313" key="2">
    <source>
        <dbReference type="EMBL" id="PSJ39033.1"/>
    </source>
</evidence>
<feature type="signal peptide" evidence="1">
    <location>
        <begin position="1"/>
        <end position="19"/>
    </location>
</feature>
<comment type="caution">
    <text evidence="2">The sequence shown here is derived from an EMBL/GenBank/DDBJ whole genome shotgun (WGS) entry which is preliminary data.</text>
</comment>
<accession>A0A2P7QM44</accession>
<organism evidence="2 3">
    <name type="scientific">Allosphingosinicella deserti</name>
    <dbReference type="NCBI Taxonomy" id="2116704"/>
    <lineage>
        <taxon>Bacteria</taxon>
        <taxon>Pseudomonadati</taxon>
        <taxon>Pseudomonadota</taxon>
        <taxon>Alphaproteobacteria</taxon>
        <taxon>Sphingomonadales</taxon>
        <taxon>Sphingomonadaceae</taxon>
        <taxon>Allosphingosinicella</taxon>
    </lineage>
</organism>
<protein>
    <submittedName>
        <fullName evidence="2">Uncharacterized protein</fullName>
    </submittedName>
</protein>
<evidence type="ECO:0000256" key="1">
    <source>
        <dbReference type="SAM" id="SignalP"/>
    </source>
</evidence>
<dbReference type="OrthoDB" id="7596709at2"/>
<gene>
    <name evidence="2" type="ORF">C7I55_17200</name>
</gene>
<feature type="chain" id="PRO_5015159461" evidence="1">
    <location>
        <begin position="20"/>
        <end position="130"/>
    </location>
</feature>
<proteinExistence type="predicted"/>
<dbReference type="RefSeq" id="WP_106514231.1">
    <property type="nucleotide sequence ID" value="NZ_PXYI01000005.1"/>
</dbReference>
<dbReference type="EMBL" id="PXYI01000005">
    <property type="protein sequence ID" value="PSJ39033.1"/>
    <property type="molecule type" value="Genomic_DNA"/>
</dbReference>
<name>A0A2P7QM44_9SPHN</name>
<sequence>MIRTRLALALLALAAPAAAELPPQVYERARDAAASVVVVDVAAVDRPRGAFATASCTLRGRISAVERGSRYRPGQQIAIPLPCIGTDYQAMPGPFPGYPADALGNARRGRVFLDADGALVLRGFDPLTPA</sequence>
<evidence type="ECO:0000313" key="3">
    <source>
        <dbReference type="Proteomes" id="UP000241167"/>
    </source>
</evidence>
<keyword evidence="1" id="KW-0732">Signal</keyword>
<dbReference type="AlphaFoldDB" id="A0A2P7QM44"/>
<dbReference type="Proteomes" id="UP000241167">
    <property type="component" value="Unassembled WGS sequence"/>
</dbReference>
<reference evidence="2 3" key="1">
    <citation type="submission" date="2018-03" db="EMBL/GenBank/DDBJ databases">
        <title>The draft genome of Sphingosinicella sp. GL-C-18.</title>
        <authorList>
            <person name="Liu L."/>
            <person name="Li L."/>
            <person name="Liang L."/>
            <person name="Zhang X."/>
            <person name="Wang T."/>
        </authorList>
    </citation>
    <scope>NUCLEOTIDE SEQUENCE [LARGE SCALE GENOMIC DNA]</scope>
    <source>
        <strain evidence="2 3">GL-C-18</strain>
    </source>
</reference>